<proteinExistence type="inferred from homology"/>
<comment type="cofactor">
    <cofactor evidence="2">
        <name>Cu cation</name>
        <dbReference type="ChEBI" id="CHEBI:23378"/>
    </cofactor>
    <text evidence="2">Binds 1 copper ion per subunit.</text>
</comment>
<dbReference type="InterPro" id="IPR018152">
    <property type="entry name" value="SOD_Cu/Zn_BS"/>
</dbReference>
<feature type="chain" id="PRO_5047299463" description="Superoxide dismutase [Cu-Zn]" evidence="3">
    <location>
        <begin position="19"/>
        <end position="198"/>
    </location>
</feature>
<dbReference type="SUPFAM" id="SSF49329">
    <property type="entry name" value="Cu,Zn superoxide dismutase-like"/>
    <property type="match status" value="1"/>
</dbReference>
<dbReference type="CDD" id="cd00305">
    <property type="entry name" value="Cu-Zn_Superoxide_Dismutase"/>
    <property type="match status" value="1"/>
</dbReference>
<comment type="caution">
    <text evidence="5">The sequence shown here is derived from an EMBL/GenBank/DDBJ whole genome shotgun (WGS) entry which is preliminary data.</text>
</comment>
<dbReference type="PROSITE" id="PS00087">
    <property type="entry name" value="SOD_CU_ZN_1"/>
    <property type="match status" value="1"/>
</dbReference>
<evidence type="ECO:0000313" key="5">
    <source>
        <dbReference type="EMBL" id="MEG3183766.1"/>
    </source>
</evidence>
<keyword evidence="3" id="KW-0732">Signal</keyword>
<dbReference type="InterPro" id="IPR024134">
    <property type="entry name" value="SOD_Cu/Zn_/chaperone"/>
</dbReference>
<comment type="cofactor">
    <cofactor evidence="2">
        <name>Zn(2+)</name>
        <dbReference type="ChEBI" id="CHEBI:29105"/>
    </cofactor>
    <text evidence="2">Binds 1 zinc ion per subunit.</text>
</comment>
<reference evidence="5 6" key="1">
    <citation type="journal article" date="2016" name="Int. J. Syst. Evol. Microbiol.">
        <title>Lysobacter erysipheiresistens sp. nov., an antagonist of powdery mildew, isolated from tobacco-cultivated soil.</title>
        <authorList>
            <person name="Xie B."/>
            <person name="Li T."/>
            <person name="Lin X."/>
            <person name="Wang C.J."/>
            <person name="Chen Y.J."/>
            <person name="Liu W.J."/>
            <person name="Zhao Z.W."/>
        </authorList>
    </citation>
    <scope>NUCLEOTIDE SEQUENCE [LARGE SCALE GENOMIC DNA]</scope>
    <source>
        <strain evidence="5 6">RS-LYSO-3</strain>
    </source>
</reference>
<dbReference type="EC" id="1.15.1.1" evidence="2"/>
<keyword evidence="2" id="KW-0862">Zinc</keyword>
<dbReference type="RefSeq" id="WP_332616068.1">
    <property type="nucleotide sequence ID" value="NZ_JAXGFP010000003.1"/>
</dbReference>
<keyword evidence="2" id="KW-0479">Metal-binding</keyword>
<dbReference type="Pfam" id="PF00080">
    <property type="entry name" value="Sod_Cu"/>
    <property type="match status" value="1"/>
</dbReference>
<evidence type="ECO:0000313" key="6">
    <source>
        <dbReference type="Proteomes" id="UP001355056"/>
    </source>
</evidence>
<dbReference type="InterPro" id="IPR001424">
    <property type="entry name" value="SOD_Cu_Zn_dom"/>
</dbReference>
<comment type="catalytic activity">
    <reaction evidence="2">
        <text>2 superoxide + 2 H(+) = H2O2 + O2</text>
        <dbReference type="Rhea" id="RHEA:20696"/>
        <dbReference type="ChEBI" id="CHEBI:15378"/>
        <dbReference type="ChEBI" id="CHEBI:15379"/>
        <dbReference type="ChEBI" id="CHEBI:16240"/>
        <dbReference type="ChEBI" id="CHEBI:18421"/>
        <dbReference type="EC" id="1.15.1.1"/>
    </reaction>
</comment>
<dbReference type="PRINTS" id="PR00068">
    <property type="entry name" value="CUZNDISMTASE"/>
</dbReference>
<keyword evidence="2" id="KW-0186">Copper</keyword>
<sequence length="198" mass="18753">MKTALLATACALALAACASTPSTDAGAEAGASAAASTSAPANLATESTLSSATVNLAAASGSLVSGKLSLMPMGDGLHLQGEIGGLAPGSTHAIHIHETGDCSAADASSAGGHFNPTAEAHGKVDTPTHHGGDMNNIVANADGVAQVDVHASGPVLGGGAANDAVGKAVIVHADPDDYTSQPSGNAGARVACGVISAG</sequence>
<dbReference type="Gene3D" id="2.60.40.200">
    <property type="entry name" value="Superoxide dismutase, copper/zinc binding domain"/>
    <property type="match status" value="1"/>
</dbReference>
<dbReference type="PROSITE" id="PS51257">
    <property type="entry name" value="PROKAR_LIPOPROTEIN"/>
    <property type="match status" value="1"/>
</dbReference>
<protein>
    <recommendedName>
        <fullName evidence="2">Superoxide dismutase [Cu-Zn]</fullName>
        <ecNumber evidence="2">1.15.1.1</ecNumber>
    </recommendedName>
</protein>
<keyword evidence="2" id="KW-0560">Oxidoreductase</keyword>
<evidence type="ECO:0000259" key="4">
    <source>
        <dbReference type="Pfam" id="PF00080"/>
    </source>
</evidence>
<dbReference type="PROSITE" id="PS00332">
    <property type="entry name" value="SOD_CU_ZN_2"/>
    <property type="match status" value="1"/>
</dbReference>
<evidence type="ECO:0000256" key="3">
    <source>
        <dbReference type="SAM" id="SignalP"/>
    </source>
</evidence>
<feature type="domain" description="Superoxide dismutase copper/zinc binding" evidence="4">
    <location>
        <begin position="65"/>
        <end position="195"/>
    </location>
</feature>
<name>A0ABU7YXX4_9GAMM</name>
<dbReference type="PANTHER" id="PTHR10003">
    <property type="entry name" value="SUPEROXIDE DISMUTASE CU-ZN -RELATED"/>
    <property type="match status" value="1"/>
</dbReference>
<dbReference type="Proteomes" id="UP001355056">
    <property type="component" value="Unassembled WGS sequence"/>
</dbReference>
<organism evidence="5 6">
    <name type="scientific">Novilysobacter erysipheiresistens</name>
    <dbReference type="NCBI Taxonomy" id="1749332"/>
    <lineage>
        <taxon>Bacteria</taxon>
        <taxon>Pseudomonadati</taxon>
        <taxon>Pseudomonadota</taxon>
        <taxon>Gammaproteobacteria</taxon>
        <taxon>Lysobacterales</taxon>
        <taxon>Lysobacteraceae</taxon>
        <taxon>Novilysobacter</taxon>
    </lineage>
</organism>
<gene>
    <name evidence="5" type="ORF">SNE34_07065</name>
</gene>
<keyword evidence="6" id="KW-1185">Reference proteome</keyword>
<evidence type="ECO:0000256" key="2">
    <source>
        <dbReference type="RuleBase" id="RU000393"/>
    </source>
</evidence>
<comment type="similarity">
    <text evidence="1 2">Belongs to the Cu-Zn superoxide dismutase family.</text>
</comment>
<comment type="function">
    <text evidence="2">Destroys radicals which are normally produced within the cells and which are toxic to biological systems.</text>
</comment>
<dbReference type="EMBL" id="JAXGFP010000003">
    <property type="protein sequence ID" value="MEG3183766.1"/>
    <property type="molecule type" value="Genomic_DNA"/>
</dbReference>
<feature type="signal peptide" evidence="3">
    <location>
        <begin position="1"/>
        <end position="18"/>
    </location>
</feature>
<accession>A0ABU7YXX4</accession>
<dbReference type="InterPro" id="IPR036423">
    <property type="entry name" value="SOD-like_Cu/Zn_dom_sf"/>
</dbReference>
<evidence type="ECO:0000256" key="1">
    <source>
        <dbReference type="ARBA" id="ARBA00010457"/>
    </source>
</evidence>